<name>A0A368UAZ4_9GAMM</name>
<dbReference type="EMBL" id="QPIJ01000001">
    <property type="protein sequence ID" value="RCV93717.1"/>
    <property type="molecule type" value="Genomic_DNA"/>
</dbReference>
<dbReference type="Proteomes" id="UP000253204">
    <property type="component" value="Unassembled WGS sequence"/>
</dbReference>
<sequence length="537" mass="59011">MAFIPEGMSNQDLELHHDHRRLITGTGAAVLMGHGYRNDGDLSHMDGIVRLYAKMRGEAITRVKSNKAMQTGIELEPVAFKHLKQQLAAGEIDGLDEVTLVDEMAGLRLDGTDGKGLGFGANIDAPVVRKSGEIEDPASGKMIPMQDYIDKWARFERERKRTMESNLDRVMVGDPLLSVPENPMKEPPFVGVFDIKATMVYDIRLEVETQGPMPGWVVQIHHYNAALRAKNEANGYPPEDYPDVLGISHIYSGDMQTRFYPVPYDPALEAEMNRRAELFLDCVERGVSPDSPAVKDHFSVYPVNRGMPGAKLASEPLEKKLEAGFTQLDYCGEMVAKWTDKKRATEAKICDLYKEEVEREGQSLFANGREMVLSSSSRRTTSLNKEALNAVIDASSDARCAIDEALLALDNQETDKAREALLAARAERLPEENVRDVSAYEVTIKKDTKPSFSIKATKKAEKQHGMLLKANRVAPDATVAKESSAKEISVEDEPLTVPASLVSGPALPANNDEAPAVPAKPATSKPALAQSIPRPFG</sequence>
<accession>A0A368UAZ4</accession>
<dbReference type="RefSeq" id="WP_114485045.1">
    <property type="nucleotide sequence ID" value="NZ_CBCSHM010000007.1"/>
</dbReference>
<evidence type="ECO:0000256" key="1">
    <source>
        <dbReference type="SAM" id="MobiDB-lite"/>
    </source>
</evidence>
<proteinExistence type="predicted"/>
<gene>
    <name evidence="2" type="ORF">DU506_00760</name>
</gene>
<keyword evidence="3" id="KW-1185">Reference proteome</keyword>
<comment type="caution">
    <text evidence="2">The sequence shown here is derived from an EMBL/GenBank/DDBJ whole genome shotgun (WGS) entry which is preliminary data.</text>
</comment>
<reference evidence="2 3" key="1">
    <citation type="submission" date="2018-07" db="EMBL/GenBank/DDBJ databases">
        <title>Halomonas rutogse sp. nov., isolated from Lake TangqianCo on Tibetan Plateau.</title>
        <authorList>
            <person name="Lu H."/>
            <person name="Xing P."/>
            <person name="Wu Q."/>
        </authorList>
    </citation>
    <scope>NUCLEOTIDE SEQUENCE [LARGE SCALE GENOMIC DNA]</scope>
    <source>
        <strain evidence="2 3">TQ8S</strain>
    </source>
</reference>
<evidence type="ECO:0000313" key="2">
    <source>
        <dbReference type="EMBL" id="RCV93717.1"/>
    </source>
</evidence>
<dbReference type="InterPro" id="IPR011604">
    <property type="entry name" value="PDDEXK-like_dom_sf"/>
</dbReference>
<protein>
    <submittedName>
        <fullName evidence="2">Uncharacterized protein</fullName>
    </submittedName>
</protein>
<organism evidence="2 3">
    <name type="scientific">Vreelandella rituensis</name>
    <dbReference type="NCBI Taxonomy" id="2282306"/>
    <lineage>
        <taxon>Bacteria</taxon>
        <taxon>Pseudomonadati</taxon>
        <taxon>Pseudomonadota</taxon>
        <taxon>Gammaproteobacteria</taxon>
        <taxon>Oceanospirillales</taxon>
        <taxon>Halomonadaceae</taxon>
        <taxon>Vreelandella</taxon>
    </lineage>
</organism>
<dbReference type="AlphaFoldDB" id="A0A368UAZ4"/>
<dbReference type="Gene3D" id="3.90.320.10">
    <property type="match status" value="1"/>
</dbReference>
<evidence type="ECO:0000313" key="3">
    <source>
        <dbReference type="Proteomes" id="UP000253204"/>
    </source>
</evidence>
<feature type="region of interest" description="Disordered" evidence="1">
    <location>
        <begin position="482"/>
        <end position="537"/>
    </location>
</feature>